<evidence type="ECO:0000256" key="6">
    <source>
        <dbReference type="ARBA" id="ARBA00022840"/>
    </source>
</evidence>
<dbReference type="InterPro" id="IPR001650">
    <property type="entry name" value="Helicase_C-like"/>
</dbReference>
<keyword evidence="6" id="KW-0067">ATP-binding</keyword>
<dbReference type="AlphaFoldDB" id="A0A2S8SU95"/>
<evidence type="ECO:0000256" key="7">
    <source>
        <dbReference type="ARBA" id="ARBA00023125"/>
    </source>
</evidence>
<evidence type="ECO:0000256" key="2">
    <source>
        <dbReference type="ARBA" id="ARBA00022723"/>
    </source>
</evidence>
<evidence type="ECO:0000313" key="16">
    <source>
        <dbReference type="Proteomes" id="UP000237684"/>
    </source>
</evidence>
<dbReference type="SUPFAM" id="SSF52540">
    <property type="entry name" value="P-loop containing nucleoside triphosphate hydrolases"/>
    <property type="match status" value="1"/>
</dbReference>
<dbReference type="GO" id="GO:0005524">
    <property type="term" value="F:ATP binding"/>
    <property type="evidence" value="ECO:0007669"/>
    <property type="project" value="UniProtKB-KW"/>
</dbReference>
<name>A0A2S8SU95_9BACT</name>
<dbReference type="GO" id="GO:0005737">
    <property type="term" value="C:cytoplasm"/>
    <property type="evidence" value="ECO:0007669"/>
    <property type="project" value="TreeGrafter"/>
</dbReference>
<dbReference type="SMART" id="SM00490">
    <property type="entry name" value="HELICc"/>
    <property type="match status" value="1"/>
</dbReference>
<keyword evidence="3" id="KW-0547">Nucleotide-binding</keyword>
<dbReference type="GO" id="GO:0043138">
    <property type="term" value="F:3'-5' DNA helicase activity"/>
    <property type="evidence" value="ECO:0007669"/>
    <property type="project" value="UniProtKB-EC"/>
</dbReference>
<dbReference type="SMART" id="SM00487">
    <property type="entry name" value="DEXDc"/>
    <property type="match status" value="1"/>
</dbReference>
<comment type="catalytic activity">
    <reaction evidence="9">
        <text>Couples ATP hydrolysis with the unwinding of duplex DNA by translocating in the 3'-5' direction.</text>
        <dbReference type="EC" id="5.6.2.4"/>
    </reaction>
</comment>
<evidence type="ECO:0000259" key="14">
    <source>
        <dbReference type="PROSITE" id="PS51194"/>
    </source>
</evidence>
<dbReference type="InterPro" id="IPR032284">
    <property type="entry name" value="RecQ_Zn-bd"/>
</dbReference>
<dbReference type="EMBL" id="NIGF01000005">
    <property type="protein sequence ID" value="PQV64373.1"/>
    <property type="molecule type" value="Genomic_DNA"/>
</dbReference>
<proteinExistence type="inferred from homology"/>
<dbReference type="Gene3D" id="1.10.10.10">
    <property type="entry name" value="Winged helix-like DNA-binding domain superfamily/Winged helix DNA-binding domain"/>
    <property type="match status" value="1"/>
</dbReference>
<keyword evidence="2" id="KW-0479">Metal-binding</keyword>
<dbReference type="Proteomes" id="UP000237684">
    <property type="component" value="Unassembled WGS sequence"/>
</dbReference>
<dbReference type="EC" id="5.6.2.4" evidence="10"/>
<evidence type="ECO:0000256" key="3">
    <source>
        <dbReference type="ARBA" id="ARBA00022741"/>
    </source>
</evidence>
<keyword evidence="4" id="KW-0378">Hydrolase</keyword>
<keyword evidence="7" id="KW-0238">DNA-binding</keyword>
<evidence type="ECO:0000259" key="13">
    <source>
        <dbReference type="PROSITE" id="PS51192"/>
    </source>
</evidence>
<dbReference type="RefSeq" id="WP_105483167.1">
    <property type="nucleotide sequence ID" value="NZ_NIGF01000005.1"/>
</dbReference>
<evidence type="ECO:0000256" key="4">
    <source>
        <dbReference type="ARBA" id="ARBA00022801"/>
    </source>
</evidence>
<dbReference type="GO" id="GO:0006281">
    <property type="term" value="P:DNA repair"/>
    <property type="evidence" value="ECO:0007669"/>
    <property type="project" value="TreeGrafter"/>
</dbReference>
<dbReference type="OrthoDB" id="9760034at2"/>
<evidence type="ECO:0000256" key="10">
    <source>
        <dbReference type="ARBA" id="ARBA00034808"/>
    </source>
</evidence>
<evidence type="ECO:0000256" key="1">
    <source>
        <dbReference type="ARBA" id="ARBA00005446"/>
    </source>
</evidence>
<feature type="domain" description="Helicase ATP-binding" evidence="13">
    <location>
        <begin position="26"/>
        <end position="194"/>
    </location>
</feature>
<dbReference type="GO" id="GO:0030894">
    <property type="term" value="C:replisome"/>
    <property type="evidence" value="ECO:0007669"/>
    <property type="project" value="TreeGrafter"/>
</dbReference>
<evidence type="ECO:0000313" key="15">
    <source>
        <dbReference type="EMBL" id="PQV64373.1"/>
    </source>
</evidence>
<dbReference type="InterPro" id="IPR036388">
    <property type="entry name" value="WH-like_DNA-bd_sf"/>
</dbReference>
<evidence type="ECO:0000256" key="11">
    <source>
        <dbReference type="ARBA" id="ARBA00044535"/>
    </source>
</evidence>
<dbReference type="Gene3D" id="3.40.50.300">
    <property type="entry name" value="P-loop containing nucleotide triphosphate hydrolases"/>
    <property type="match status" value="2"/>
</dbReference>
<comment type="similarity">
    <text evidence="1">Belongs to the helicase family. RecQ subfamily.</text>
</comment>
<dbReference type="InterPro" id="IPR011545">
    <property type="entry name" value="DEAD/DEAH_box_helicase_dom"/>
</dbReference>
<gene>
    <name evidence="15" type="ORF">B1R32_10554</name>
</gene>
<dbReference type="NCBIfam" id="TIGR00614">
    <property type="entry name" value="recQ_fam"/>
    <property type="match status" value="1"/>
</dbReference>
<dbReference type="PROSITE" id="PS51194">
    <property type="entry name" value="HELICASE_CTER"/>
    <property type="match status" value="1"/>
</dbReference>
<dbReference type="Pfam" id="PF00271">
    <property type="entry name" value="Helicase_C"/>
    <property type="match status" value="1"/>
</dbReference>
<feature type="domain" description="Helicase C-terminal" evidence="14">
    <location>
        <begin position="217"/>
        <end position="367"/>
    </location>
</feature>
<keyword evidence="16" id="KW-1185">Reference proteome</keyword>
<dbReference type="GO" id="GO:0016787">
    <property type="term" value="F:hydrolase activity"/>
    <property type="evidence" value="ECO:0007669"/>
    <property type="project" value="UniProtKB-KW"/>
</dbReference>
<accession>A0A2S8SU95</accession>
<keyword evidence="5 15" id="KW-0347">Helicase</keyword>
<dbReference type="PANTHER" id="PTHR13710">
    <property type="entry name" value="DNA HELICASE RECQ FAMILY MEMBER"/>
    <property type="match status" value="1"/>
</dbReference>
<evidence type="ECO:0000256" key="8">
    <source>
        <dbReference type="ARBA" id="ARBA00023235"/>
    </source>
</evidence>
<evidence type="ECO:0000256" key="5">
    <source>
        <dbReference type="ARBA" id="ARBA00022806"/>
    </source>
</evidence>
<evidence type="ECO:0000256" key="12">
    <source>
        <dbReference type="ARBA" id="ARBA00044550"/>
    </source>
</evidence>
<comment type="caution">
    <text evidence="15">The sequence shown here is derived from an EMBL/GenBank/DDBJ whole genome shotgun (WGS) entry which is preliminary data.</text>
</comment>
<sequence>MTPDLSALLHQYFGFRDFRPGQREVIDELMTQGRALAVFPTGGGKSLCYQLPALALEGTTLVVSPLIALMKDQIDFLQSRGIAAARLDSSLSASETRGVIDGLRGGTLKLLYVAPERFNNERFLDNLSRANISLFAVDEAHCISEWGHNFRPDYLKLAQFARDLKVPRILALTATATPAVAQSICEGFEIPAQASVNTGFYRPNLKFCLTPVPSEKRRDLLLSRLQKRAIGSGIIYVTLQKTAEQLASFLEQNGLEARAYHAGLESDARSEIQNWWMESDARTVVATIAFGMGIDKSDVRYVYHFNLPKGLESYSQEIGRAGRDGAPSTVELLACPDDVPTLENFVYGDTPTRESLHDLVEHILGLGDEFAVNAYAMSQQFDVRQLVLKTTLTYLELTGVLKQGTPFYAAYEVRPLPNLPAMYAAFSEKAALFLRDLMGTAKVGRTWHKIDPEVAIETLNVKREHIIRAMELLEEKGAAEVRAADARSRYHRLNPNEDLEAIVDDLEARFSRRETSEIARIQDVLDLVEHEGCQTNALVAYFGEIRDAPCGHCSFCATGRAAKLPPQKMKPPLESSISAPDVGEIRAQNLAALGQPRQLARFLCGLSSPAQSKARIGRNPLFGKLENYSFSEVLAWCEAL</sequence>
<keyword evidence="8" id="KW-0413">Isomerase</keyword>
<dbReference type="GO" id="GO:0006310">
    <property type="term" value="P:DNA recombination"/>
    <property type="evidence" value="ECO:0007669"/>
    <property type="project" value="InterPro"/>
</dbReference>
<dbReference type="GO" id="GO:0009378">
    <property type="term" value="F:four-way junction helicase activity"/>
    <property type="evidence" value="ECO:0007669"/>
    <property type="project" value="TreeGrafter"/>
</dbReference>
<dbReference type="FunFam" id="3.40.50.300:FF:001389">
    <property type="entry name" value="ATP-dependent DNA helicase RecQ"/>
    <property type="match status" value="1"/>
</dbReference>
<dbReference type="Pfam" id="PF00270">
    <property type="entry name" value="DEAD"/>
    <property type="match status" value="1"/>
</dbReference>
<dbReference type="GO" id="GO:0046872">
    <property type="term" value="F:metal ion binding"/>
    <property type="evidence" value="ECO:0007669"/>
    <property type="project" value="UniProtKB-KW"/>
</dbReference>
<protein>
    <recommendedName>
        <fullName evidence="11">ATP-dependent DNA helicase RecQ</fullName>
        <ecNumber evidence="10">5.6.2.4</ecNumber>
    </recommendedName>
    <alternativeName>
        <fullName evidence="12">DNA 3'-5' helicase RecQ</fullName>
    </alternativeName>
</protein>
<dbReference type="GO" id="GO:0003677">
    <property type="term" value="F:DNA binding"/>
    <property type="evidence" value="ECO:0007669"/>
    <property type="project" value="UniProtKB-KW"/>
</dbReference>
<evidence type="ECO:0000256" key="9">
    <source>
        <dbReference type="ARBA" id="ARBA00034617"/>
    </source>
</evidence>
<reference evidence="15 16" key="1">
    <citation type="journal article" date="2018" name="Syst. Appl. Microbiol.">
        <title>Abditibacterium utsteinense sp. nov., the first cultivated member of candidate phylum FBP, isolated from ice-free Antarctic soil samples.</title>
        <authorList>
            <person name="Tahon G."/>
            <person name="Tytgat B."/>
            <person name="Lebbe L."/>
            <person name="Carlier A."/>
            <person name="Willems A."/>
        </authorList>
    </citation>
    <scope>NUCLEOTIDE SEQUENCE [LARGE SCALE GENOMIC DNA]</scope>
    <source>
        <strain evidence="15 16">LMG 29911</strain>
    </source>
</reference>
<organism evidence="15 16">
    <name type="scientific">Abditibacterium utsteinense</name>
    <dbReference type="NCBI Taxonomy" id="1960156"/>
    <lineage>
        <taxon>Bacteria</taxon>
        <taxon>Pseudomonadati</taxon>
        <taxon>Abditibacteriota</taxon>
        <taxon>Abditibacteriia</taxon>
        <taxon>Abditibacteriales</taxon>
        <taxon>Abditibacteriaceae</taxon>
        <taxon>Abditibacterium</taxon>
    </lineage>
</organism>
<dbReference type="GO" id="GO:0043590">
    <property type="term" value="C:bacterial nucleoid"/>
    <property type="evidence" value="ECO:0007669"/>
    <property type="project" value="TreeGrafter"/>
</dbReference>
<dbReference type="CDD" id="cd17920">
    <property type="entry name" value="DEXHc_RecQ"/>
    <property type="match status" value="1"/>
</dbReference>
<dbReference type="InParanoid" id="A0A2S8SU95"/>
<dbReference type="PROSITE" id="PS51192">
    <property type="entry name" value="HELICASE_ATP_BIND_1"/>
    <property type="match status" value="1"/>
</dbReference>
<dbReference type="Pfam" id="PF16124">
    <property type="entry name" value="RecQ_Zn_bind"/>
    <property type="match status" value="1"/>
</dbReference>
<dbReference type="PANTHER" id="PTHR13710:SF105">
    <property type="entry name" value="ATP-DEPENDENT DNA HELICASE Q1"/>
    <property type="match status" value="1"/>
</dbReference>
<dbReference type="InterPro" id="IPR004589">
    <property type="entry name" value="DNA_helicase_ATP-dep_RecQ"/>
</dbReference>
<dbReference type="InterPro" id="IPR027417">
    <property type="entry name" value="P-loop_NTPase"/>
</dbReference>
<dbReference type="InterPro" id="IPR014001">
    <property type="entry name" value="Helicase_ATP-bd"/>
</dbReference>